<reference evidence="7" key="1">
    <citation type="journal article" date="2013" name="Genome Announc.">
        <title>Draft genome sequence of the ascomycete Phaeoacremonium aleophilum strain UCR-PA7, a causal agent of the esca disease complex in grapevines.</title>
        <authorList>
            <person name="Blanco-Ulate B."/>
            <person name="Rolshausen P."/>
            <person name="Cantu D."/>
        </authorList>
    </citation>
    <scope>NUCLEOTIDE SEQUENCE [LARGE SCALE GENOMIC DNA]</scope>
    <source>
        <strain evidence="7">UCR-PA7</strain>
    </source>
</reference>
<evidence type="ECO:0000256" key="4">
    <source>
        <dbReference type="ARBA" id="ARBA00023002"/>
    </source>
</evidence>
<accession>R8B9J6</accession>
<dbReference type="Pfam" id="PF01073">
    <property type="entry name" value="3Beta_HSD"/>
    <property type="match status" value="1"/>
</dbReference>
<dbReference type="GO" id="GO:0004499">
    <property type="term" value="F:N,N-dimethylaniline monooxygenase activity"/>
    <property type="evidence" value="ECO:0007669"/>
    <property type="project" value="InterPro"/>
</dbReference>
<dbReference type="InterPro" id="IPR051209">
    <property type="entry name" value="FAD-bind_Monooxygenase_sf"/>
</dbReference>
<dbReference type="eggNOG" id="KOG1399">
    <property type="taxonomic scope" value="Eukaryota"/>
</dbReference>
<dbReference type="Gene3D" id="3.50.50.60">
    <property type="entry name" value="FAD/NAD(P)-binding domain"/>
    <property type="match status" value="1"/>
</dbReference>
<dbReference type="InterPro" id="IPR002225">
    <property type="entry name" value="3Beta_OHSteriod_DH/Estase"/>
</dbReference>
<dbReference type="AlphaFoldDB" id="R8B9J6"/>
<protein>
    <submittedName>
        <fullName evidence="6">Putative flavin-binding monooxygenase-like family protein</fullName>
    </submittedName>
</protein>
<organism evidence="6 7">
    <name type="scientific">Phaeoacremonium minimum (strain UCR-PA7)</name>
    <name type="common">Esca disease fungus</name>
    <name type="synonym">Togninia minima</name>
    <dbReference type="NCBI Taxonomy" id="1286976"/>
    <lineage>
        <taxon>Eukaryota</taxon>
        <taxon>Fungi</taxon>
        <taxon>Dikarya</taxon>
        <taxon>Ascomycota</taxon>
        <taxon>Pezizomycotina</taxon>
        <taxon>Sordariomycetes</taxon>
        <taxon>Sordariomycetidae</taxon>
        <taxon>Togniniales</taxon>
        <taxon>Togniniaceae</taxon>
        <taxon>Phaeoacremonium</taxon>
    </lineage>
</organism>
<keyword evidence="7" id="KW-1185">Reference proteome</keyword>
<dbReference type="OrthoDB" id="74360at2759"/>
<dbReference type="Gene3D" id="3.40.50.720">
    <property type="entry name" value="NAD(P)-binding Rossmann-like Domain"/>
    <property type="match status" value="1"/>
</dbReference>
<sequence>MAQPKPIRVIYIGAGISGIAFAYKANQIEKLSYTIYEKNHEVGGTWLESRYPGVSCDVPAHGYTYTWRGNPDWSRFYASGEEIWKWYKKLAEEYEVYEHTKFKHQVAGAEWNEDEQVWKVEVENLGTGQKFVDTAEVLINGGGPLNNWKWPDIEGLHDFKGTLLHTAKWDESVKLEGKSVAVIGSGASGIQIVPEIQPLARKLISFNRSPTWVAPEFAWQLASDGRDTIYTEEQRTEFRNHPEKLTQYRRDIEHGMNSRFPSFYKHSQAQKIGREFVAENMRKRLKYDPVLTEKLIPKFELGCRRVTPGNGYLEALTQPNAEVVTAGILKVVPNGIISNDGQLHEVDVIITATGYETSFVPRFPIIGLNKVNLQDKWRKDGAAAYLSVAVPGFPNYFLTIGPNAPISNGSLVAAMERQIEFALSFIKKIQTEDVTSAVVSDEAAAEFDEWKNEIMKGMTWTGACTSWYKNAHITRELLTRGYKVRGTVRSVPQASWLTDEVFASYHASHDLELVSVGDMAAPKAFDAAIKGMSAVVHVATIQSFDSDPKNVIDPTVQGLQSLLDAANRELSVSRFVYTSSVGAAIMLAPGATGHVTRDTWNEVAVRLSLTLPPDDRMRGPMNYMASKVIAEKALWSFVDEAKPSFSVNVVSPATAIGTVLNQKHLKTSPGWVDRLWRGETSKVAPIRASIYVNVKDVAILHIAALLDSEVKGERILAWAAPFNWNDVLTIMRQDYPDKQLPADLPEMGKILATTDDSLAKHLLKKWGGHEDWTSLQQGVRDTVESASKV</sequence>
<dbReference type="SUPFAM" id="SSF51905">
    <property type="entry name" value="FAD/NAD(P)-binding domain"/>
    <property type="match status" value="2"/>
</dbReference>
<dbReference type="eggNOG" id="KOG1502">
    <property type="taxonomic scope" value="Eukaryota"/>
</dbReference>
<dbReference type="PANTHER" id="PTHR42877:SF11">
    <property type="entry name" value="MONOOXYGENASE, PUTATIVE (AFU_ORTHOLOGUE AFUA_6G13790)-RELATED"/>
    <property type="match status" value="1"/>
</dbReference>
<keyword evidence="4" id="KW-0560">Oxidoreductase</keyword>
<evidence type="ECO:0000313" key="7">
    <source>
        <dbReference type="Proteomes" id="UP000014074"/>
    </source>
</evidence>
<dbReference type="GO" id="GO:0016616">
    <property type="term" value="F:oxidoreductase activity, acting on the CH-OH group of donors, NAD or NADP as acceptor"/>
    <property type="evidence" value="ECO:0007669"/>
    <property type="project" value="InterPro"/>
</dbReference>
<evidence type="ECO:0000256" key="3">
    <source>
        <dbReference type="ARBA" id="ARBA00022827"/>
    </source>
</evidence>
<dbReference type="InterPro" id="IPR020946">
    <property type="entry name" value="Flavin_mOase-like"/>
</dbReference>
<gene>
    <name evidence="6" type="ORF">UCRPA7_8514</name>
</gene>
<dbReference type="PANTHER" id="PTHR42877">
    <property type="entry name" value="L-ORNITHINE N(5)-MONOOXYGENASE-RELATED"/>
    <property type="match status" value="1"/>
</dbReference>
<dbReference type="GO" id="GO:0006694">
    <property type="term" value="P:steroid biosynthetic process"/>
    <property type="evidence" value="ECO:0007669"/>
    <property type="project" value="InterPro"/>
</dbReference>
<dbReference type="InterPro" id="IPR036291">
    <property type="entry name" value="NAD(P)-bd_dom_sf"/>
</dbReference>
<keyword evidence="2" id="KW-0285">Flavoprotein</keyword>
<name>R8B9J6_PHAM7</name>
<dbReference type="HOGENOM" id="CLU_355726_0_0_1"/>
<evidence type="ECO:0000259" key="5">
    <source>
        <dbReference type="Pfam" id="PF01073"/>
    </source>
</evidence>
<dbReference type="InterPro" id="IPR036188">
    <property type="entry name" value="FAD/NAD-bd_sf"/>
</dbReference>
<proteinExistence type="inferred from homology"/>
<dbReference type="KEGG" id="tmn:UCRPA7_8514"/>
<dbReference type="RefSeq" id="XP_007919218.1">
    <property type="nucleotide sequence ID" value="XM_007921027.1"/>
</dbReference>
<comment type="similarity">
    <text evidence="1">Belongs to the FAD-binding monooxygenase family.</text>
</comment>
<dbReference type="SUPFAM" id="SSF51735">
    <property type="entry name" value="NAD(P)-binding Rossmann-fold domains"/>
    <property type="match status" value="1"/>
</dbReference>
<dbReference type="EMBL" id="KB933365">
    <property type="protein sequence ID" value="EON95968.1"/>
    <property type="molecule type" value="Genomic_DNA"/>
</dbReference>
<dbReference type="GO" id="GO:0050660">
    <property type="term" value="F:flavin adenine dinucleotide binding"/>
    <property type="evidence" value="ECO:0007669"/>
    <property type="project" value="InterPro"/>
</dbReference>
<evidence type="ECO:0000256" key="1">
    <source>
        <dbReference type="ARBA" id="ARBA00010139"/>
    </source>
</evidence>
<keyword evidence="6" id="KW-0503">Monooxygenase</keyword>
<evidence type="ECO:0000256" key="2">
    <source>
        <dbReference type="ARBA" id="ARBA00022630"/>
    </source>
</evidence>
<evidence type="ECO:0000313" key="6">
    <source>
        <dbReference type="EMBL" id="EON95968.1"/>
    </source>
</evidence>
<keyword evidence="3" id="KW-0274">FAD</keyword>
<dbReference type="Pfam" id="PF00743">
    <property type="entry name" value="FMO-like"/>
    <property type="match status" value="1"/>
</dbReference>
<dbReference type="Proteomes" id="UP000014074">
    <property type="component" value="Unassembled WGS sequence"/>
</dbReference>
<dbReference type="GO" id="GO:0050661">
    <property type="term" value="F:NADP binding"/>
    <property type="evidence" value="ECO:0007669"/>
    <property type="project" value="InterPro"/>
</dbReference>
<dbReference type="GeneID" id="19329373"/>
<feature type="domain" description="3-beta hydroxysteroid dehydrogenase/isomerase" evidence="5">
    <location>
        <begin position="472"/>
        <end position="584"/>
    </location>
</feature>